<gene>
    <name evidence="2" type="ORF">B0T23DRAFT_436011</name>
</gene>
<dbReference type="GeneID" id="87878180"/>
<feature type="region of interest" description="Disordered" evidence="1">
    <location>
        <begin position="1"/>
        <end position="72"/>
    </location>
</feature>
<evidence type="ECO:0000256" key="1">
    <source>
        <dbReference type="SAM" id="MobiDB-lite"/>
    </source>
</evidence>
<feature type="compositionally biased region" description="Polar residues" evidence="1">
    <location>
        <begin position="117"/>
        <end position="128"/>
    </location>
</feature>
<dbReference type="Proteomes" id="UP001285908">
    <property type="component" value="Unassembled WGS sequence"/>
</dbReference>
<sequence length="128" mass="14146">MTKTNARSGRKQSPDSPSSTEKRLNDSLRTGAHSSSWRSSGQSSTTPNKDQPATADDAVSSAKKQKVRKLTHLGVGSDYDCHLIAPTPVMEVLWDGKLKEKITKDVSNEHASHKLSRFQQRFQASDHE</sequence>
<dbReference type="EMBL" id="JAULSX010000001">
    <property type="protein sequence ID" value="KAK3500469.1"/>
    <property type="molecule type" value="Genomic_DNA"/>
</dbReference>
<reference evidence="2 3" key="1">
    <citation type="journal article" date="2023" name="Mol. Phylogenet. Evol.">
        <title>Genome-scale phylogeny and comparative genomics of the fungal order Sordariales.</title>
        <authorList>
            <person name="Hensen N."/>
            <person name="Bonometti L."/>
            <person name="Westerberg I."/>
            <person name="Brannstrom I.O."/>
            <person name="Guillou S."/>
            <person name="Cros-Aarteil S."/>
            <person name="Calhoun S."/>
            <person name="Haridas S."/>
            <person name="Kuo A."/>
            <person name="Mondo S."/>
            <person name="Pangilinan J."/>
            <person name="Riley R."/>
            <person name="LaButti K."/>
            <person name="Andreopoulos B."/>
            <person name="Lipzen A."/>
            <person name="Chen C."/>
            <person name="Yan M."/>
            <person name="Daum C."/>
            <person name="Ng V."/>
            <person name="Clum A."/>
            <person name="Steindorff A."/>
            <person name="Ohm R.A."/>
            <person name="Martin F."/>
            <person name="Silar P."/>
            <person name="Natvig D.O."/>
            <person name="Lalanne C."/>
            <person name="Gautier V."/>
            <person name="Ament-Velasquez S.L."/>
            <person name="Kruys A."/>
            <person name="Hutchinson M.I."/>
            <person name="Powell A.J."/>
            <person name="Barry K."/>
            <person name="Miller A.N."/>
            <person name="Grigoriev I.V."/>
            <person name="Debuchy R."/>
            <person name="Gladieux P."/>
            <person name="Hiltunen Thoren M."/>
            <person name="Johannesson H."/>
        </authorList>
    </citation>
    <scope>NUCLEOTIDE SEQUENCE [LARGE SCALE GENOMIC DNA]</scope>
    <source>
        <strain evidence="2 3">FGSC 10403</strain>
    </source>
</reference>
<evidence type="ECO:0000313" key="2">
    <source>
        <dbReference type="EMBL" id="KAK3500469.1"/>
    </source>
</evidence>
<proteinExistence type="predicted"/>
<feature type="region of interest" description="Disordered" evidence="1">
    <location>
        <begin position="107"/>
        <end position="128"/>
    </location>
</feature>
<feature type="compositionally biased region" description="Low complexity" evidence="1">
    <location>
        <begin position="34"/>
        <end position="44"/>
    </location>
</feature>
<keyword evidence="3" id="KW-1185">Reference proteome</keyword>
<dbReference type="RefSeq" id="XP_062698102.1">
    <property type="nucleotide sequence ID" value="XM_062840558.1"/>
</dbReference>
<accession>A0AAJ0MW65</accession>
<evidence type="ECO:0000313" key="3">
    <source>
        <dbReference type="Proteomes" id="UP001285908"/>
    </source>
</evidence>
<protein>
    <submittedName>
        <fullName evidence="2">Uncharacterized protein</fullName>
    </submittedName>
</protein>
<dbReference type="AlphaFoldDB" id="A0AAJ0MW65"/>
<name>A0AAJ0MW65_9PEZI</name>
<comment type="caution">
    <text evidence="2">The sequence shown here is derived from an EMBL/GenBank/DDBJ whole genome shotgun (WGS) entry which is preliminary data.</text>
</comment>
<organism evidence="2 3">
    <name type="scientific">Neurospora hispaniola</name>
    <dbReference type="NCBI Taxonomy" id="588809"/>
    <lineage>
        <taxon>Eukaryota</taxon>
        <taxon>Fungi</taxon>
        <taxon>Dikarya</taxon>
        <taxon>Ascomycota</taxon>
        <taxon>Pezizomycotina</taxon>
        <taxon>Sordariomycetes</taxon>
        <taxon>Sordariomycetidae</taxon>
        <taxon>Sordariales</taxon>
        <taxon>Sordariaceae</taxon>
        <taxon>Neurospora</taxon>
    </lineage>
</organism>